<dbReference type="EMBL" id="ADKM02000075">
    <property type="protein sequence ID" value="EGC03217.1"/>
    <property type="molecule type" value="Genomic_DNA"/>
</dbReference>
<dbReference type="GO" id="GO:0004622">
    <property type="term" value="F:phosphatidylcholine lysophospholipase activity"/>
    <property type="evidence" value="ECO:0007669"/>
    <property type="project" value="TreeGrafter"/>
</dbReference>
<dbReference type="InterPro" id="IPR036514">
    <property type="entry name" value="SGNH_hydro_sf"/>
</dbReference>
<name>E9SC17_RUMAL</name>
<dbReference type="OrthoDB" id="9801375at2"/>
<dbReference type="Pfam" id="PF16255">
    <property type="entry name" value="Lipase_GDSL_lke"/>
    <property type="match status" value="1"/>
</dbReference>
<dbReference type="AlphaFoldDB" id="E9SC17"/>
<dbReference type="eggNOG" id="COG2755">
    <property type="taxonomic scope" value="Bacteria"/>
</dbReference>
<reference evidence="1 2" key="1">
    <citation type="submission" date="2011-02" db="EMBL/GenBank/DDBJ databases">
        <authorList>
            <person name="Nelson K.E."/>
            <person name="Sutton G."/>
            <person name="Torralba M."/>
            <person name="Durkin S."/>
            <person name="Harkins D."/>
            <person name="Montgomery R."/>
            <person name="Ziemer C."/>
            <person name="Klaassens E."/>
            <person name="Ocuiv P."/>
            <person name="Morrison M."/>
        </authorList>
    </citation>
    <scope>NUCLEOTIDE SEQUENCE [LARGE SCALE GENOMIC DNA]</scope>
    <source>
        <strain evidence="1 2">8</strain>
    </source>
</reference>
<dbReference type="SUPFAM" id="SSF52266">
    <property type="entry name" value="SGNH hydrolase"/>
    <property type="match status" value="1"/>
</dbReference>
<evidence type="ECO:0008006" key="3">
    <source>
        <dbReference type="Google" id="ProtNLM"/>
    </source>
</evidence>
<organism evidence="1 2">
    <name type="scientific">Ruminococcus albus 8</name>
    <dbReference type="NCBI Taxonomy" id="246199"/>
    <lineage>
        <taxon>Bacteria</taxon>
        <taxon>Bacillati</taxon>
        <taxon>Bacillota</taxon>
        <taxon>Clostridia</taxon>
        <taxon>Eubacteriales</taxon>
        <taxon>Oscillospiraceae</taxon>
        <taxon>Ruminococcus</taxon>
    </lineage>
</organism>
<proteinExistence type="predicted"/>
<dbReference type="InterPro" id="IPR032588">
    <property type="entry name" value="Lipase_GDSL_lke"/>
</dbReference>
<gene>
    <name evidence="1" type="ORF">CUS_6834</name>
</gene>
<dbReference type="RefSeq" id="WP_002849438.1">
    <property type="nucleotide sequence ID" value="NZ_ADKM02000075.1"/>
</dbReference>
<dbReference type="InterPro" id="IPR051532">
    <property type="entry name" value="Ester_Hydrolysis_Enzymes"/>
</dbReference>
<sequence length="222" mass="25225">MTVSIYGDSISTFRDMNPEGHIIYYNTDNCMRHGLADVSDTWWGKVLSEFRWELLVNASYSGSRVSGDSFPSGCSPQRMKYLKSAQMPDIILVYLGYNDFGFSVPLTSDKTDDEMSFKGAYRLMLRRLKDSFPDSKIICGTIMQNYIFYRPDLSEKLNKNSAGTPLEAYNEIIREVCSSEKVLLADLHGTGICCDTLSDMHCTKRGHREMAEAWISQLKKLV</sequence>
<protein>
    <recommendedName>
        <fullName evidence="3">GDSL-like protein</fullName>
    </recommendedName>
</protein>
<dbReference type="STRING" id="246199.CUS_6834"/>
<accession>E9SC17</accession>
<evidence type="ECO:0000313" key="2">
    <source>
        <dbReference type="Proteomes" id="UP000004259"/>
    </source>
</evidence>
<dbReference type="PANTHER" id="PTHR30383:SF5">
    <property type="entry name" value="SGNH HYDROLASE-TYPE ESTERASE DOMAIN-CONTAINING PROTEIN"/>
    <property type="match status" value="1"/>
</dbReference>
<dbReference type="PANTHER" id="PTHR30383">
    <property type="entry name" value="THIOESTERASE 1/PROTEASE 1/LYSOPHOSPHOLIPASE L1"/>
    <property type="match status" value="1"/>
</dbReference>
<dbReference type="Gene3D" id="3.40.50.1110">
    <property type="entry name" value="SGNH hydrolase"/>
    <property type="match status" value="1"/>
</dbReference>
<evidence type="ECO:0000313" key="1">
    <source>
        <dbReference type="EMBL" id="EGC03217.1"/>
    </source>
</evidence>
<keyword evidence="2" id="KW-1185">Reference proteome</keyword>
<dbReference type="Proteomes" id="UP000004259">
    <property type="component" value="Unassembled WGS sequence"/>
</dbReference>
<comment type="caution">
    <text evidence="1">The sequence shown here is derived from an EMBL/GenBank/DDBJ whole genome shotgun (WGS) entry which is preliminary data.</text>
</comment>